<dbReference type="HOGENOM" id="CLU_132570_0_0_10"/>
<accession>W0F5W8</accession>
<organism evidence="1 2">
    <name type="scientific">Niabella soli DSM 19437</name>
    <dbReference type="NCBI Taxonomy" id="929713"/>
    <lineage>
        <taxon>Bacteria</taxon>
        <taxon>Pseudomonadati</taxon>
        <taxon>Bacteroidota</taxon>
        <taxon>Chitinophagia</taxon>
        <taxon>Chitinophagales</taxon>
        <taxon>Chitinophagaceae</taxon>
        <taxon>Niabella</taxon>
    </lineage>
</organism>
<sequence>MTGIGLFLTDGNFFNLLSVYLCSLVQKVIAVILFIVFLLQAFSQGFYCLDYIFRKKAYMAKCINKSRPLLHCDGKCLLMTRIREQEKKEAQQAPEMKIAKQELVAFQPSSTIDAPFFQTYHRVIYPPGVAKSPVKRSYSIFHPPCTLS</sequence>
<gene>
    <name evidence="1" type="ORF">NIASO_19185</name>
</gene>
<proteinExistence type="predicted"/>
<dbReference type="STRING" id="929713.NIASO_19185"/>
<dbReference type="KEGG" id="nso:NIASO_19185"/>
<protein>
    <submittedName>
        <fullName evidence="1">Uncharacterized protein</fullName>
    </submittedName>
</protein>
<evidence type="ECO:0000313" key="2">
    <source>
        <dbReference type="Proteomes" id="UP000003586"/>
    </source>
</evidence>
<reference evidence="1 2" key="1">
    <citation type="submission" date="2013-12" db="EMBL/GenBank/DDBJ databases">
        <authorList>
            <consortium name="DOE Joint Genome Institute"/>
            <person name="Eisen J."/>
            <person name="Huntemann M."/>
            <person name="Han J."/>
            <person name="Chen A."/>
            <person name="Kyrpides N."/>
            <person name="Mavromatis K."/>
            <person name="Markowitz V."/>
            <person name="Palaniappan K."/>
            <person name="Ivanova N."/>
            <person name="Schaumberg A."/>
            <person name="Pati A."/>
            <person name="Liolios K."/>
            <person name="Nordberg H.P."/>
            <person name="Cantor M.N."/>
            <person name="Hua S.X."/>
            <person name="Woyke T."/>
        </authorList>
    </citation>
    <scope>NUCLEOTIDE SEQUENCE [LARGE SCALE GENOMIC DNA]</scope>
    <source>
        <strain evidence="2">DSM 19437</strain>
    </source>
</reference>
<evidence type="ECO:0000313" key="1">
    <source>
        <dbReference type="EMBL" id="AHF16726.1"/>
    </source>
</evidence>
<dbReference type="Proteomes" id="UP000003586">
    <property type="component" value="Chromosome"/>
</dbReference>
<dbReference type="AlphaFoldDB" id="W0F5W8"/>
<keyword evidence="2" id="KW-1185">Reference proteome</keyword>
<name>W0F5W8_9BACT</name>
<dbReference type="eggNOG" id="ENOG5032ZRJ">
    <property type="taxonomic scope" value="Bacteria"/>
</dbReference>
<dbReference type="EMBL" id="CP007035">
    <property type="protein sequence ID" value="AHF16726.1"/>
    <property type="molecule type" value="Genomic_DNA"/>
</dbReference>